<organism evidence="2 3">
    <name type="scientific">Fluviispira sanaruensis</name>
    <dbReference type="NCBI Taxonomy" id="2493639"/>
    <lineage>
        <taxon>Bacteria</taxon>
        <taxon>Pseudomonadati</taxon>
        <taxon>Bdellovibrionota</taxon>
        <taxon>Oligoflexia</taxon>
        <taxon>Silvanigrellales</taxon>
        <taxon>Silvanigrellaceae</taxon>
        <taxon>Fluviispira</taxon>
    </lineage>
</organism>
<keyword evidence="3" id="KW-1185">Reference proteome</keyword>
<dbReference type="Gene3D" id="3.40.50.1110">
    <property type="entry name" value="SGNH hydrolase"/>
    <property type="match status" value="1"/>
</dbReference>
<dbReference type="AlphaFoldDB" id="A0A4V0P2D9"/>
<reference evidence="2 3" key="1">
    <citation type="submission" date="2018-12" db="EMBL/GenBank/DDBJ databases">
        <title>Rubrispira sanarue gen. nov., sp., nov., a member of the order Silvanigrellales, isolated from a brackish lake in Hamamatsu Japan.</title>
        <authorList>
            <person name="Maejima Y."/>
            <person name="Iino T."/>
            <person name="Muraguchi Y."/>
            <person name="Fukuda K."/>
            <person name="Nojiri H."/>
            <person name="Ohkuma M."/>
            <person name="Moriuchi R."/>
            <person name="Dohra H."/>
            <person name="Kimbara K."/>
            <person name="Shintani M."/>
        </authorList>
    </citation>
    <scope>NUCLEOTIDE SEQUENCE [LARGE SCALE GENOMIC DNA]</scope>
    <source>
        <strain evidence="2 3">RF1110005</strain>
    </source>
</reference>
<dbReference type="PROSITE" id="PS01098">
    <property type="entry name" value="LIPASE_GDSL_SER"/>
    <property type="match status" value="1"/>
</dbReference>
<protein>
    <submittedName>
        <fullName evidence="2">Uncharacterized protein</fullName>
    </submittedName>
</protein>
<dbReference type="SUPFAM" id="SSF52266">
    <property type="entry name" value="SGNH hydrolase"/>
    <property type="match status" value="1"/>
</dbReference>
<accession>A0A4V0P2D9</accession>
<dbReference type="PANTHER" id="PTHR45642">
    <property type="entry name" value="GDSL ESTERASE/LIPASE EXL3"/>
    <property type="match status" value="1"/>
</dbReference>
<keyword evidence="1" id="KW-0732">Signal</keyword>
<dbReference type="EMBL" id="AP019368">
    <property type="protein sequence ID" value="BBH52887.1"/>
    <property type="molecule type" value="Genomic_DNA"/>
</dbReference>
<name>A0A4V0P2D9_FLUSA</name>
<dbReference type="GO" id="GO:0006629">
    <property type="term" value="P:lipid metabolic process"/>
    <property type="evidence" value="ECO:0007669"/>
    <property type="project" value="InterPro"/>
</dbReference>
<dbReference type="InterPro" id="IPR050592">
    <property type="entry name" value="GDSL_lipolytic_enzyme"/>
</dbReference>
<evidence type="ECO:0000313" key="2">
    <source>
        <dbReference type="EMBL" id="BBH52887.1"/>
    </source>
</evidence>
<dbReference type="CDD" id="cd01846">
    <property type="entry name" value="fatty_acyltransferase_like"/>
    <property type="match status" value="1"/>
</dbReference>
<dbReference type="InterPro" id="IPR036514">
    <property type="entry name" value="SGNH_hydro_sf"/>
</dbReference>
<dbReference type="PANTHER" id="PTHR45642:SF139">
    <property type="entry name" value="SGNH HYDROLASE-TYPE ESTERASE DOMAIN-CONTAINING PROTEIN"/>
    <property type="match status" value="1"/>
</dbReference>
<dbReference type="InterPro" id="IPR001087">
    <property type="entry name" value="GDSL"/>
</dbReference>
<evidence type="ECO:0000313" key="3">
    <source>
        <dbReference type="Proteomes" id="UP000291236"/>
    </source>
</evidence>
<dbReference type="RefSeq" id="WP_130607750.1">
    <property type="nucleotide sequence ID" value="NZ_AP019368.1"/>
</dbReference>
<gene>
    <name evidence="2" type="ORF">JCM31447_321800</name>
</gene>
<dbReference type="Pfam" id="PF00657">
    <property type="entry name" value="Lipase_GDSL"/>
    <property type="match status" value="1"/>
</dbReference>
<dbReference type="Proteomes" id="UP000291236">
    <property type="component" value="Chromosome"/>
</dbReference>
<dbReference type="GO" id="GO:0016298">
    <property type="term" value="F:lipase activity"/>
    <property type="evidence" value="ECO:0007669"/>
    <property type="project" value="InterPro"/>
</dbReference>
<proteinExistence type="predicted"/>
<dbReference type="InterPro" id="IPR008265">
    <property type="entry name" value="Lipase_GDSL_AS"/>
</dbReference>
<dbReference type="KEGG" id="sbf:JCM31447_321800"/>
<dbReference type="OrthoDB" id="5659842at2"/>
<evidence type="ECO:0000256" key="1">
    <source>
        <dbReference type="ARBA" id="ARBA00022729"/>
    </source>
</evidence>
<sequence>MRQLRSSIKQVLGGRNLVGKSKDTAIQECIQEAHEKIYTKVINPINLKKSIQICLCLENDPQNIFSSRFLENIGELNKNKNFIFRKILPRSIQKFIANFYIIYESKQNTFNGFNRSYIDPKALNINEFKQWFKSLLNLTECTYKAIIENNYIEDIFLDTAKKIKLGSSPNNKISRIVIFGDSLSDTGLMYSSTMGRIFVKLNELNKNIKILNKSPFGRFTNGFVWCDMISAYLMYKADNKNLDKYHTYEDILTNKLQKDKVDRFILNYAVGGSTAGNYSFFTNVSSLQIKTVLLGTVLYCLEKQVNQHLKEYANISNNLNIIWAGPNDLVTLGWENLKGIEYAQKGIFTCINKLKSRGAKNFLLLNMPDIYISPKFQLASQDTKNHLAWLVDKFNNDLEKKAKAENIKLFDIRQVLRDLVKNKFQYYEYEGFRYDINLTNTKDGLTLLDEIKKNERYMYFDDLHPSALTHGLLGFVIAKYISKNFEIVTEQAPPLFRRESF</sequence>